<name>A0ABU7FQM6_9ACTN</name>
<dbReference type="Proteomes" id="UP001333996">
    <property type="component" value="Unassembled WGS sequence"/>
</dbReference>
<feature type="compositionally biased region" description="Basic and acidic residues" evidence="1">
    <location>
        <begin position="24"/>
        <end position="39"/>
    </location>
</feature>
<feature type="region of interest" description="Disordered" evidence="1">
    <location>
        <begin position="1"/>
        <end position="64"/>
    </location>
</feature>
<keyword evidence="2" id="KW-0812">Transmembrane</keyword>
<keyword evidence="2" id="KW-0472">Membrane</keyword>
<evidence type="ECO:0008006" key="5">
    <source>
        <dbReference type="Google" id="ProtNLM"/>
    </source>
</evidence>
<keyword evidence="2" id="KW-1133">Transmembrane helix</keyword>
<dbReference type="RefSeq" id="WP_329510177.1">
    <property type="nucleotide sequence ID" value="NZ_JAYWVC010000122.1"/>
</dbReference>
<gene>
    <name evidence="3" type="ORF">VXC91_28285</name>
</gene>
<reference evidence="3" key="1">
    <citation type="submission" date="2024-01" db="EMBL/GenBank/DDBJ databases">
        <title>First draft genome sequence data of TA4-1, the type strain of Gram-positive actinobacterium Streptomyces chiangmaiensis.</title>
        <authorList>
            <person name="Yasawong M."/>
            <person name="Nantapong N."/>
        </authorList>
    </citation>
    <scope>NUCLEOTIDE SEQUENCE</scope>
    <source>
        <strain evidence="3">TA4-1</strain>
    </source>
</reference>
<evidence type="ECO:0000313" key="4">
    <source>
        <dbReference type="Proteomes" id="UP001333996"/>
    </source>
</evidence>
<feature type="region of interest" description="Disordered" evidence="1">
    <location>
        <begin position="147"/>
        <end position="188"/>
    </location>
</feature>
<organism evidence="3 4">
    <name type="scientific">Streptomyces chiangmaiensis</name>
    <dbReference type="NCBI Taxonomy" id="766497"/>
    <lineage>
        <taxon>Bacteria</taxon>
        <taxon>Bacillati</taxon>
        <taxon>Actinomycetota</taxon>
        <taxon>Actinomycetes</taxon>
        <taxon>Kitasatosporales</taxon>
        <taxon>Streptomycetaceae</taxon>
        <taxon>Streptomyces</taxon>
    </lineage>
</organism>
<feature type="compositionally biased region" description="Gly residues" evidence="1">
    <location>
        <begin position="256"/>
        <end position="275"/>
    </location>
</feature>
<comment type="caution">
    <text evidence="3">The sequence shown here is derived from an EMBL/GenBank/DDBJ whole genome shotgun (WGS) entry which is preliminary data.</text>
</comment>
<dbReference type="EMBL" id="JAYWVC010000122">
    <property type="protein sequence ID" value="MED7825768.1"/>
    <property type="molecule type" value="Genomic_DNA"/>
</dbReference>
<feature type="transmembrane region" description="Helical" evidence="2">
    <location>
        <begin position="127"/>
        <end position="148"/>
    </location>
</feature>
<proteinExistence type="predicted"/>
<feature type="non-terminal residue" evidence="3">
    <location>
        <position position="1"/>
    </location>
</feature>
<protein>
    <recommendedName>
        <fullName evidence="5">Serine/threonine protein kinase</fullName>
    </recommendedName>
</protein>
<evidence type="ECO:0000256" key="2">
    <source>
        <dbReference type="SAM" id="Phobius"/>
    </source>
</evidence>
<sequence>VEVNDDGSGRRTDGRTGLAGRMDLTGRTETEADMGERLGGDGIPGRRRVHPDGGVAGPGGAPDAAGLETALAAAIRGGDIDGGAEQRAVAAFRDARDAGVHKARTRRRDDWRVREERRAGRPVRTTLAVILASLTLGGVAVAAIGSAGSSSGGAGGSREGTPSTSVSALPGKEPSAASPGRTDRPVTAQDTEAHCRAYEQVKGRGNALDSTAWQQLVTAAGGEDKVTAYCAEQLARAKAQNGPGGSGRSGDSAGRTGKGPGNGTGGSGDASGDGQGPADKGSGKNK</sequence>
<evidence type="ECO:0000313" key="3">
    <source>
        <dbReference type="EMBL" id="MED7825768.1"/>
    </source>
</evidence>
<keyword evidence="4" id="KW-1185">Reference proteome</keyword>
<evidence type="ECO:0000256" key="1">
    <source>
        <dbReference type="SAM" id="MobiDB-lite"/>
    </source>
</evidence>
<accession>A0ABU7FQM6</accession>
<feature type="region of interest" description="Disordered" evidence="1">
    <location>
        <begin position="236"/>
        <end position="286"/>
    </location>
</feature>